<protein>
    <submittedName>
        <fullName evidence="2">Uncharacterized protein</fullName>
    </submittedName>
</protein>
<gene>
    <name evidence="2" type="ORF">ACIOWJ_01435</name>
</gene>
<sequence>MFSGKSAALWGLLSAATAVEAATATHPIREEKVAVSFIAALEICDERNPERGLTLEGLVSDPTFSEERKSEFRRVNADPSYKAAVSEMKSFLLQPPLADVLRDICENLRKTSPDGYR</sequence>
<feature type="signal peptide" evidence="1">
    <location>
        <begin position="1"/>
        <end position="21"/>
    </location>
</feature>
<comment type="caution">
    <text evidence="2">The sequence shown here is derived from an EMBL/GenBank/DDBJ whole genome shotgun (WGS) entry which is preliminary data.</text>
</comment>
<evidence type="ECO:0000313" key="3">
    <source>
        <dbReference type="Proteomes" id="UP001617213"/>
    </source>
</evidence>
<name>A0ABW8DUM8_9PSED</name>
<proteinExistence type="predicted"/>
<accession>A0ABW8DUM8</accession>
<keyword evidence="1" id="KW-0732">Signal</keyword>
<organism evidence="2 3">
    <name type="scientific">Pseudomonas sivasensis</name>
    <dbReference type="NCBI Taxonomy" id="1880678"/>
    <lineage>
        <taxon>Bacteria</taxon>
        <taxon>Pseudomonadati</taxon>
        <taxon>Pseudomonadota</taxon>
        <taxon>Gammaproteobacteria</taxon>
        <taxon>Pseudomonadales</taxon>
        <taxon>Pseudomonadaceae</taxon>
        <taxon>Pseudomonas</taxon>
    </lineage>
</organism>
<evidence type="ECO:0000256" key="1">
    <source>
        <dbReference type="SAM" id="SignalP"/>
    </source>
</evidence>
<feature type="chain" id="PRO_5046048870" evidence="1">
    <location>
        <begin position="22"/>
        <end position="117"/>
    </location>
</feature>
<keyword evidence="3" id="KW-1185">Reference proteome</keyword>
<reference evidence="2 3" key="1">
    <citation type="submission" date="2024-10" db="EMBL/GenBank/DDBJ databases">
        <title>The Natural Products Discovery Center: Release of the First 8490 Sequenced Strains for Exploring Actinobacteria Biosynthetic Diversity.</title>
        <authorList>
            <person name="Kalkreuter E."/>
            <person name="Kautsar S.A."/>
            <person name="Yang D."/>
            <person name="Bader C.D."/>
            <person name="Teijaro C.N."/>
            <person name="Fluegel L."/>
            <person name="Davis C.M."/>
            <person name="Simpson J.R."/>
            <person name="Lauterbach L."/>
            <person name="Steele A.D."/>
            <person name="Gui C."/>
            <person name="Meng S."/>
            <person name="Li G."/>
            <person name="Viehrig K."/>
            <person name="Ye F."/>
            <person name="Su P."/>
            <person name="Kiefer A.F."/>
            <person name="Nichols A."/>
            <person name="Cepeda A.J."/>
            <person name="Yan W."/>
            <person name="Fan B."/>
            <person name="Jiang Y."/>
            <person name="Adhikari A."/>
            <person name="Zheng C.-J."/>
            <person name="Schuster L."/>
            <person name="Cowan T.M."/>
            <person name="Smanski M.J."/>
            <person name="Chevrette M.G."/>
            <person name="De Carvalho L.P.S."/>
            <person name="Shen B."/>
        </authorList>
    </citation>
    <scope>NUCLEOTIDE SEQUENCE [LARGE SCALE GENOMIC DNA]</scope>
    <source>
        <strain evidence="2 3">NPDC087581</strain>
    </source>
</reference>
<evidence type="ECO:0000313" key="2">
    <source>
        <dbReference type="EMBL" id="MFJ2676756.1"/>
    </source>
</evidence>
<dbReference type="EMBL" id="JBIUWZ010000001">
    <property type="protein sequence ID" value="MFJ2676756.1"/>
    <property type="molecule type" value="Genomic_DNA"/>
</dbReference>
<dbReference type="Proteomes" id="UP001617213">
    <property type="component" value="Unassembled WGS sequence"/>
</dbReference>
<dbReference type="RefSeq" id="WP_032891258.1">
    <property type="nucleotide sequence ID" value="NZ_JAAOWV010000009.1"/>
</dbReference>